<dbReference type="GO" id="GO:0016787">
    <property type="term" value="F:hydrolase activity"/>
    <property type="evidence" value="ECO:0007669"/>
    <property type="project" value="UniProtKB-KW"/>
</dbReference>
<reference evidence="4 5" key="1">
    <citation type="submission" date="2019-03" db="EMBL/GenBank/DDBJ databases">
        <title>Genomic Encyclopedia of Type Strains, Phase III (KMG-III): the genomes of soil and plant-associated and newly described type strains.</title>
        <authorList>
            <person name="Whitman W."/>
        </authorList>
    </citation>
    <scope>NUCLEOTIDE SEQUENCE [LARGE SCALE GENOMIC DNA]</scope>
    <source>
        <strain evidence="4 5">CGMCC 1.7002</strain>
    </source>
</reference>
<dbReference type="GO" id="GO:0016620">
    <property type="term" value="F:oxidoreductase activity, acting on the aldehyde or oxo group of donors, NAD or NADP as acceptor"/>
    <property type="evidence" value="ECO:0007669"/>
    <property type="project" value="InterPro"/>
</dbReference>
<accession>A0A4R6VLH2</accession>
<dbReference type="SUPFAM" id="SSF53720">
    <property type="entry name" value="ALDH-like"/>
    <property type="match status" value="1"/>
</dbReference>
<dbReference type="InterPro" id="IPR016163">
    <property type="entry name" value="Ald_DH_C"/>
</dbReference>
<dbReference type="Gene3D" id="3.40.605.10">
    <property type="entry name" value="Aldehyde Dehydrogenase, Chain A, domain 1"/>
    <property type="match status" value="1"/>
</dbReference>
<name>A0A4R6VLH2_9HYPH</name>
<dbReference type="PANTHER" id="PTHR43111">
    <property type="entry name" value="ALDEHYDE DEHYDROGENASE B-RELATED"/>
    <property type="match status" value="1"/>
</dbReference>
<dbReference type="OrthoDB" id="9759612at2"/>
<sequence length="679" mass="73574">MTLMQLESFAAGQWVAPSGKVRKIYSAVTGEEIAEAGSDKLDFQQMIDFAKQKGGPALRKMTFHDRARMLKALATYLNDRRDPLYELSYKTGATLADSKIDIDGGIGTVFVYASKGRREMPDAHIYPDGDLEILSRNGTFLGQHYCTPLLGVAVHINAFNFPVWGMLEKLAPTLLAGVPAIVKPATSTSYVTEACVKMMVESGILPEGAIQLVMGGTGDLLDRLDCQDVVSFTGSAATASYLKSNENIQKNGVRFIAEQDSLNASVLGPDVTPETPEFDLFVKEVLREMTAKAGQKCTAIRRMIVPDAQVQNVIDALSAKLAKNVIGDPTAEGTRMGALASLDQKKDVLEKAAEIGSECDLIFGDQDSLQLNGEGLENGAFVAPMLFHCKDPDSATIVHCTEAFGPVATVMGYRDLGHAIELMNKGGGSLVASVITHDADVAREMTMGAAAWHGRLYFNNRDSMKESTGHGSPLPHMVHGGPGRAGGGEELGGVRGVTHYMQRTAVQGSPDLLTGIGGTYVKGARFKEGPAHPFTRTFHELEIGETIQTKSRTVTLEDIEHFAHFTGDTFYAHMDEEAAEANPFFPGRVAHGYLLLSFAAGLFVQPDPGPVLANTGLNSLSFQKPVSPGDEVRVTLTVKRKTKRTDEYGEVRWHVNMFNQDDEQVAEYELLTMVAFERT</sequence>
<feature type="domain" description="Aldehyde dehydrogenase" evidence="2">
    <location>
        <begin position="14"/>
        <end position="505"/>
    </location>
</feature>
<dbReference type="InterPro" id="IPR002539">
    <property type="entry name" value="MaoC-like_dom"/>
</dbReference>
<protein>
    <submittedName>
        <fullName evidence="4">Oxepin-CoA hydrolase/3-oxo-5,6-dehydrosuberyl-CoA semialdehyde dehydrogenase</fullName>
    </submittedName>
</protein>
<feature type="domain" description="MaoC-like" evidence="3">
    <location>
        <begin position="542"/>
        <end position="650"/>
    </location>
</feature>
<dbReference type="AlphaFoldDB" id="A0A4R6VLH2"/>
<evidence type="ECO:0000259" key="2">
    <source>
        <dbReference type="Pfam" id="PF00171"/>
    </source>
</evidence>
<keyword evidence="1" id="KW-0560">Oxidoreductase</keyword>
<gene>
    <name evidence="4" type="ORF">ATL17_2372</name>
</gene>
<dbReference type="NCBIfam" id="NF008868">
    <property type="entry name" value="PRK11903.1"/>
    <property type="match status" value="1"/>
</dbReference>
<dbReference type="Proteomes" id="UP000295391">
    <property type="component" value="Unassembled WGS sequence"/>
</dbReference>
<dbReference type="InterPro" id="IPR011966">
    <property type="entry name" value="PaaN-DH"/>
</dbReference>
<dbReference type="SUPFAM" id="SSF54637">
    <property type="entry name" value="Thioesterase/thiol ester dehydrase-isomerase"/>
    <property type="match status" value="1"/>
</dbReference>
<evidence type="ECO:0000313" key="5">
    <source>
        <dbReference type="Proteomes" id="UP000295391"/>
    </source>
</evidence>
<comment type="caution">
    <text evidence="4">The sequence shown here is derived from an EMBL/GenBank/DDBJ whole genome shotgun (WGS) entry which is preliminary data.</text>
</comment>
<dbReference type="Pfam" id="PF00171">
    <property type="entry name" value="Aldedh"/>
    <property type="match status" value="1"/>
</dbReference>
<evidence type="ECO:0000313" key="4">
    <source>
        <dbReference type="EMBL" id="TDQ64355.1"/>
    </source>
</evidence>
<dbReference type="NCBIfam" id="TIGR02278">
    <property type="entry name" value="PaaN-DH"/>
    <property type="match status" value="1"/>
</dbReference>
<organism evidence="4 5">
    <name type="scientific">Maritalea mobilis</name>
    <dbReference type="NCBI Taxonomy" id="483324"/>
    <lineage>
        <taxon>Bacteria</taxon>
        <taxon>Pseudomonadati</taxon>
        <taxon>Pseudomonadota</taxon>
        <taxon>Alphaproteobacteria</taxon>
        <taxon>Hyphomicrobiales</taxon>
        <taxon>Devosiaceae</taxon>
        <taxon>Maritalea</taxon>
    </lineage>
</organism>
<dbReference type="InterPro" id="IPR015590">
    <property type="entry name" value="Aldehyde_DH_dom"/>
</dbReference>
<keyword evidence="5" id="KW-1185">Reference proteome</keyword>
<proteinExistence type="predicted"/>
<dbReference type="PANTHER" id="PTHR43111:SF1">
    <property type="entry name" value="ALDEHYDE DEHYDROGENASE B-RELATED"/>
    <property type="match status" value="1"/>
</dbReference>
<dbReference type="Gene3D" id="3.10.129.10">
    <property type="entry name" value="Hotdog Thioesterase"/>
    <property type="match status" value="1"/>
</dbReference>
<keyword evidence="4" id="KW-0378">Hydrolase</keyword>
<dbReference type="InterPro" id="IPR016162">
    <property type="entry name" value="Ald_DH_N"/>
</dbReference>
<dbReference type="EMBL" id="SNYR01000002">
    <property type="protein sequence ID" value="TDQ64355.1"/>
    <property type="molecule type" value="Genomic_DNA"/>
</dbReference>
<dbReference type="Pfam" id="PF01575">
    <property type="entry name" value="MaoC_dehydratas"/>
    <property type="match status" value="1"/>
</dbReference>
<dbReference type="InterPro" id="IPR029069">
    <property type="entry name" value="HotDog_dom_sf"/>
</dbReference>
<dbReference type="CDD" id="cd07128">
    <property type="entry name" value="ALDH_MaoC-N"/>
    <property type="match status" value="1"/>
</dbReference>
<dbReference type="Gene3D" id="3.40.309.10">
    <property type="entry name" value="Aldehyde Dehydrogenase, Chain A, domain 2"/>
    <property type="match status" value="1"/>
</dbReference>
<evidence type="ECO:0000256" key="1">
    <source>
        <dbReference type="ARBA" id="ARBA00023002"/>
    </source>
</evidence>
<evidence type="ECO:0000259" key="3">
    <source>
        <dbReference type="Pfam" id="PF01575"/>
    </source>
</evidence>
<dbReference type="InterPro" id="IPR016161">
    <property type="entry name" value="Ald_DH/histidinol_DH"/>
</dbReference>
<dbReference type="RefSeq" id="WP_133572966.1">
    <property type="nucleotide sequence ID" value="NZ_SNYR01000002.1"/>
</dbReference>